<dbReference type="AlphaFoldDB" id="A0A7V8FI58"/>
<comment type="caution">
    <text evidence="2">The sequence shown here is derived from an EMBL/GenBank/DDBJ whole genome shotgun (WGS) entry which is preliminary data.</text>
</comment>
<feature type="transmembrane region" description="Helical" evidence="1">
    <location>
        <begin position="18"/>
        <end position="37"/>
    </location>
</feature>
<evidence type="ECO:0000313" key="3">
    <source>
        <dbReference type="Proteomes" id="UP000487117"/>
    </source>
</evidence>
<keyword evidence="1" id="KW-0472">Membrane</keyword>
<keyword evidence="1" id="KW-1133">Transmembrane helix</keyword>
<evidence type="ECO:0000313" key="2">
    <source>
        <dbReference type="EMBL" id="KAF1016202.1"/>
    </source>
</evidence>
<accession>A0A7V8FI58</accession>
<proteinExistence type="predicted"/>
<dbReference type="Proteomes" id="UP000487117">
    <property type="component" value="Unassembled WGS sequence"/>
</dbReference>
<organism evidence="2 3">
    <name type="scientific">Stenotrophomonas maltophilia</name>
    <name type="common">Pseudomonas maltophilia</name>
    <name type="synonym">Xanthomonas maltophilia</name>
    <dbReference type="NCBI Taxonomy" id="40324"/>
    <lineage>
        <taxon>Bacteria</taxon>
        <taxon>Pseudomonadati</taxon>
        <taxon>Pseudomonadota</taxon>
        <taxon>Gammaproteobacteria</taxon>
        <taxon>Lysobacterales</taxon>
        <taxon>Lysobacteraceae</taxon>
        <taxon>Stenotrophomonas</taxon>
        <taxon>Stenotrophomonas maltophilia group</taxon>
    </lineage>
</organism>
<reference evidence="3" key="1">
    <citation type="journal article" date="2020" name="MBio">
        <title>Horizontal gene transfer to a defensive symbiont with a reduced genome amongst a multipartite beetle microbiome.</title>
        <authorList>
            <person name="Waterworth S.C."/>
            <person name="Florez L.V."/>
            <person name="Rees E.R."/>
            <person name="Hertweck C."/>
            <person name="Kaltenpoth M."/>
            <person name="Kwan J.C."/>
        </authorList>
    </citation>
    <scope>NUCLEOTIDE SEQUENCE [LARGE SCALE GENOMIC DNA]</scope>
</reference>
<protein>
    <recommendedName>
        <fullName evidence="4">Transmembrane protein</fullName>
    </recommendedName>
</protein>
<keyword evidence="1" id="KW-0812">Transmembrane</keyword>
<dbReference type="EMBL" id="WNDS01000002">
    <property type="protein sequence ID" value="KAF1016202.1"/>
    <property type="molecule type" value="Genomic_DNA"/>
</dbReference>
<evidence type="ECO:0000256" key="1">
    <source>
        <dbReference type="SAM" id="Phobius"/>
    </source>
</evidence>
<gene>
    <name evidence="2" type="ORF">GAK31_01691</name>
</gene>
<sequence length="174" mass="19768">MGCEWIGWCGLTASEQASWVQAVGSVFAICIAVYVPWKQRRYAVLEERKKDRNRVIVMATALAPGLEDLRSTLATTLDYLEKSLAERVHLPEKLPRHLEFDQFRSDLYLFGPLGNTVNKAISYQQQFENSMNILRSLDVLPDDFIKETRTNMIHAVEVLGQCVIALVEISRGSH</sequence>
<name>A0A7V8FI58_STEMA</name>
<evidence type="ECO:0008006" key="4">
    <source>
        <dbReference type="Google" id="ProtNLM"/>
    </source>
</evidence>